<reference evidence="5" key="1">
    <citation type="submission" date="2017-02" db="EMBL/GenBank/DDBJ databases">
        <title>Comparative genomics and description of representatives of a novel lineage of planctomycetes thriving in anoxic sediments.</title>
        <authorList>
            <person name="Spring S."/>
            <person name="Bunk B."/>
            <person name="Sproer C."/>
        </authorList>
    </citation>
    <scope>NUCLEOTIDE SEQUENCE [LARGE SCALE GENOMIC DNA]</scope>
    <source>
        <strain evidence="5">SM-Chi-D1</strain>
    </source>
</reference>
<comment type="similarity">
    <text evidence="1">Belongs to the bacterial secretin family.</text>
</comment>
<sequence length="1042" mass="114494" precursor="true">MASLRFSSRMRFSRLTLISLAIIGTIICGNPADAFSQTNEATKKALQDQIAVARLACEEGMLESSQGVLDKIRKDFGQDLTDQDEAAISGIEDCLAAGRKLRADAQASLGTARQLYDNGNYVDAYKLSSQLAENKFLPVDDKMAAAKIKSASYKGYTEYQQEMKDLFDKSIEDYKAGNYETALKGFETVDESGVEVSHWFKDAGDYAEMTQAQMTKSQAEAQADAAKQAKAEKAAEEKKAAAEKAAAEKQEKAAKTQQPEVAVAVQNNTADESAQVQPDQNPDQVSNESMESAAPPAGGSSYIDQIQRTRNVKRQYTQVVVNDAIAKANEFMAQGDYAAARESLTAAYSNINKTKMVLGEQLYEQYNTQLNSMRDEIADKAEAAAVKDAQMRREEQSVLQSEMRQKMERERRAAVEEYKSNALEFHKKQRYEEALAQVNALLAIDPLNDFGLAMKMSLEDTISWREQSMVQKTKYEQEIKTLIEADRSSIPWSDDVHYPSNWLEISKKRDALFTDGENPEDAAINKQLETVIDLMEITQDTSFEDAIEIIKTSVEPNFNIVVLWRDLEDNAFIDRDTPVNVTFSSPVSASMALKLLLESVSGGFAELDYVVKNGIIQVATVESLPDRLQVVRYEVADLLGERALFQFEMDTSDLGNQGGGRSSGGGGGGSSSRRSSSSSQDDEDIDRTEMIERSALRVQELMDLIQQSIDPMSWYDAGGQATISTFNDKTLVISQTIKNHSEVRRLLNDLRASLGQQVALETRFLIVSQNFLEEIGVDVDFIVNAGGKWGDIIVDQNHASTTGGGQSTGVPGNLADNSAAAMISGGYGSILDDLQVQFLINATQSHRDTKSLNAPRVAVLSGESAAIRVTTDKSYVADYDFEDVTTANSDFNRVIADPEISTIQDGVILNVTPTISMDKKYVLLRITTSFTTTSFSQFEVPSGGETNDYFPIQLPESEIAEVRTRVSVPDSGTLLIGGQKLTGEVELQSGVPVLSKVPGLGRLFENRAKTKDTYVLLILVKPTILLQDELEAEAVAGMQTNY</sequence>
<proteinExistence type="inferred from homology"/>
<dbReference type="InterPro" id="IPR051808">
    <property type="entry name" value="Type_IV_pilus_biogenesis"/>
</dbReference>
<gene>
    <name evidence="4" type="primary">pilQ_3</name>
    <name evidence="4" type="ORF">SMSP2_02511</name>
</gene>
<dbReference type="Pfam" id="PF00263">
    <property type="entry name" value="Secretin"/>
    <property type="match status" value="1"/>
</dbReference>
<dbReference type="InterPro" id="IPR004846">
    <property type="entry name" value="T2SS/T3SS_dom"/>
</dbReference>
<dbReference type="Proteomes" id="UP000188181">
    <property type="component" value="Chromosome"/>
</dbReference>
<dbReference type="KEGG" id="pbas:SMSP2_02511"/>
<dbReference type="PANTHER" id="PTHR30604:SF1">
    <property type="entry name" value="DNA UTILIZATION PROTEIN HOFQ"/>
    <property type="match status" value="1"/>
</dbReference>
<evidence type="ECO:0000259" key="3">
    <source>
        <dbReference type="Pfam" id="PF00263"/>
    </source>
</evidence>
<evidence type="ECO:0000256" key="2">
    <source>
        <dbReference type="SAM" id="MobiDB-lite"/>
    </source>
</evidence>
<dbReference type="EMBL" id="CP019646">
    <property type="protein sequence ID" value="AQQ72130.1"/>
    <property type="molecule type" value="Genomic_DNA"/>
</dbReference>
<organism evidence="4 5">
    <name type="scientific">Limihaloglobus sulfuriphilus</name>
    <dbReference type="NCBI Taxonomy" id="1851148"/>
    <lineage>
        <taxon>Bacteria</taxon>
        <taxon>Pseudomonadati</taxon>
        <taxon>Planctomycetota</taxon>
        <taxon>Phycisphaerae</taxon>
        <taxon>Sedimentisphaerales</taxon>
        <taxon>Sedimentisphaeraceae</taxon>
        <taxon>Limihaloglobus</taxon>
    </lineage>
</organism>
<dbReference type="PANTHER" id="PTHR30604">
    <property type="entry name" value="PROTEIN TRANSPORT PROTEIN HOFQ"/>
    <property type="match status" value="1"/>
</dbReference>
<feature type="region of interest" description="Disordered" evidence="2">
    <location>
        <begin position="653"/>
        <end position="686"/>
    </location>
</feature>
<keyword evidence="5" id="KW-1185">Reference proteome</keyword>
<dbReference type="RefSeq" id="WP_146684353.1">
    <property type="nucleotide sequence ID" value="NZ_CP019646.1"/>
</dbReference>
<dbReference type="OrthoDB" id="254495at2"/>
<dbReference type="STRING" id="1851148.SMSP2_02511"/>
<name>A0A1Q2MHG3_9BACT</name>
<feature type="domain" description="Type II/III secretion system secretin-like" evidence="3">
    <location>
        <begin position="843"/>
        <end position="1025"/>
    </location>
</feature>
<feature type="compositionally biased region" description="Basic and acidic residues" evidence="2">
    <location>
        <begin position="227"/>
        <end position="254"/>
    </location>
</feature>
<feature type="region of interest" description="Disordered" evidence="2">
    <location>
        <begin position="211"/>
        <end position="302"/>
    </location>
</feature>
<evidence type="ECO:0000313" key="5">
    <source>
        <dbReference type="Proteomes" id="UP000188181"/>
    </source>
</evidence>
<dbReference type="GO" id="GO:0009306">
    <property type="term" value="P:protein secretion"/>
    <property type="evidence" value="ECO:0007669"/>
    <property type="project" value="InterPro"/>
</dbReference>
<feature type="compositionally biased region" description="Polar residues" evidence="2">
    <location>
        <begin position="265"/>
        <end position="290"/>
    </location>
</feature>
<protein>
    <submittedName>
        <fullName evidence="4">Type IV pilus biogenesis and competence protein PilQ</fullName>
    </submittedName>
</protein>
<evidence type="ECO:0000256" key="1">
    <source>
        <dbReference type="RuleBase" id="RU004003"/>
    </source>
</evidence>
<accession>A0A1Q2MHG3</accession>
<dbReference type="AlphaFoldDB" id="A0A1Q2MHG3"/>
<evidence type="ECO:0000313" key="4">
    <source>
        <dbReference type="EMBL" id="AQQ72130.1"/>
    </source>
</evidence>
<feature type="compositionally biased region" description="Gly residues" evidence="2">
    <location>
        <begin position="656"/>
        <end position="670"/>
    </location>
</feature>